<dbReference type="eggNOG" id="KOG3776">
    <property type="taxonomic scope" value="Eukaryota"/>
</dbReference>
<dbReference type="InterPro" id="IPR002159">
    <property type="entry name" value="CD36_fam"/>
</dbReference>
<proteinExistence type="inferred from homology"/>
<evidence type="ECO:0000256" key="4">
    <source>
        <dbReference type="ARBA" id="ARBA00022692"/>
    </source>
</evidence>
<evidence type="ECO:0000256" key="5">
    <source>
        <dbReference type="ARBA" id="ARBA00022989"/>
    </source>
</evidence>
<keyword evidence="3" id="KW-1003">Cell membrane</keyword>
<evidence type="ECO:0000256" key="1">
    <source>
        <dbReference type="ARBA" id="ARBA00004236"/>
    </source>
</evidence>
<dbReference type="STRING" id="13249.T1HCF1"/>
<dbReference type="Pfam" id="PF01130">
    <property type="entry name" value="CD36"/>
    <property type="match status" value="1"/>
</dbReference>
<accession>T1HCF1</accession>
<name>T1HCF1_RHOPR</name>
<comment type="similarity">
    <text evidence="2">Belongs to the CD36 family.</text>
</comment>
<dbReference type="EnsemblMetazoa" id="RPRC001715-RA">
    <property type="protein sequence ID" value="RPRC001715-PA"/>
    <property type="gene ID" value="RPRC001715"/>
</dbReference>
<evidence type="ECO:0000256" key="3">
    <source>
        <dbReference type="ARBA" id="ARBA00022475"/>
    </source>
</evidence>
<keyword evidence="4" id="KW-0812">Transmembrane</keyword>
<dbReference type="PANTHER" id="PTHR11923:SF89">
    <property type="entry name" value="GH15894P"/>
    <property type="match status" value="1"/>
</dbReference>
<dbReference type="AlphaFoldDB" id="T1HCF1"/>
<keyword evidence="5" id="KW-1133">Transmembrane helix</keyword>
<protein>
    <submittedName>
        <fullName evidence="8">Uncharacterized protein</fullName>
    </submittedName>
</protein>
<keyword evidence="7" id="KW-0325">Glycoprotein</keyword>
<evidence type="ECO:0000256" key="7">
    <source>
        <dbReference type="ARBA" id="ARBA00023180"/>
    </source>
</evidence>
<keyword evidence="6" id="KW-0472">Membrane</keyword>
<dbReference type="InParanoid" id="T1HCF1"/>
<dbReference type="VEuPathDB" id="VectorBase:RPRC001715"/>
<dbReference type="PANTHER" id="PTHR11923">
    <property type="entry name" value="SCAVENGER RECEPTOR CLASS B TYPE-1 SR-B1"/>
    <property type="match status" value="1"/>
</dbReference>
<dbReference type="GO" id="GO:0005737">
    <property type="term" value="C:cytoplasm"/>
    <property type="evidence" value="ECO:0007669"/>
    <property type="project" value="TreeGrafter"/>
</dbReference>
<organism evidence="8 9">
    <name type="scientific">Rhodnius prolixus</name>
    <name type="common">Triatomid bug</name>
    <dbReference type="NCBI Taxonomy" id="13249"/>
    <lineage>
        <taxon>Eukaryota</taxon>
        <taxon>Metazoa</taxon>
        <taxon>Ecdysozoa</taxon>
        <taxon>Arthropoda</taxon>
        <taxon>Hexapoda</taxon>
        <taxon>Insecta</taxon>
        <taxon>Pterygota</taxon>
        <taxon>Neoptera</taxon>
        <taxon>Paraneoptera</taxon>
        <taxon>Hemiptera</taxon>
        <taxon>Heteroptera</taxon>
        <taxon>Panheteroptera</taxon>
        <taxon>Cimicomorpha</taxon>
        <taxon>Reduviidae</taxon>
        <taxon>Triatominae</taxon>
        <taxon>Rhodnius</taxon>
    </lineage>
</organism>
<dbReference type="GO" id="GO:0005886">
    <property type="term" value="C:plasma membrane"/>
    <property type="evidence" value="ECO:0007669"/>
    <property type="project" value="UniProtKB-SubCell"/>
</dbReference>
<dbReference type="EMBL" id="ACPB03008279">
    <property type="status" value="NOT_ANNOTATED_CDS"/>
    <property type="molecule type" value="Genomic_DNA"/>
</dbReference>
<evidence type="ECO:0000256" key="6">
    <source>
        <dbReference type="ARBA" id="ARBA00023136"/>
    </source>
</evidence>
<sequence length="97" mass="11530">MFGLELAYCIIEEEYKSIDNLDDELRKTTNDERLKMMKGLPAYDWWQNPPDEVLLRAHVFNITNGEEFMKGKADKLIVQEVGPYIFREKLYHTNVIF</sequence>
<comment type="subcellular location">
    <subcellularLocation>
        <location evidence="1">Cell membrane</location>
    </subcellularLocation>
</comment>
<dbReference type="HOGENOM" id="CLU_2349297_0_0_1"/>
<evidence type="ECO:0000313" key="9">
    <source>
        <dbReference type="Proteomes" id="UP000015103"/>
    </source>
</evidence>
<keyword evidence="9" id="KW-1185">Reference proteome</keyword>
<evidence type="ECO:0000256" key="2">
    <source>
        <dbReference type="ARBA" id="ARBA00010532"/>
    </source>
</evidence>
<dbReference type="Proteomes" id="UP000015103">
    <property type="component" value="Unassembled WGS sequence"/>
</dbReference>
<reference evidence="8" key="1">
    <citation type="submission" date="2015-05" db="UniProtKB">
        <authorList>
            <consortium name="EnsemblMetazoa"/>
        </authorList>
    </citation>
    <scope>IDENTIFICATION</scope>
</reference>
<evidence type="ECO:0000313" key="8">
    <source>
        <dbReference type="EnsemblMetazoa" id="RPRC001715-PA"/>
    </source>
</evidence>
<dbReference type="GO" id="GO:0005044">
    <property type="term" value="F:scavenger receptor activity"/>
    <property type="evidence" value="ECO:0007669"/>
    <property type="project" value="TreeGrafter"/>
</dbReference>